<reference evidence="4 5" key="1">
    <citation type="submission" date="2017-09" db="EMBL/GenBank/DDBJ databases">
        <title>WGS assembly of Aquilegia coerulea Goldsmith.</title>
        <authorList>
            <person name="Hodges S."/>
            <person name="Kramer E."/>
            <person name="Nordborg M."/>
            <person name="Tomkins J."/>
            <person name="Borevitz J."/>
            <person name="Derieg N."/>
            <person name="Yan J."/>
            <person name="Mihaltcheva S."/>
            <person name="Hayes R.D."/>
            <person name="Rokhsar D."/>
        </authorList>
    </citation>
    <scope>NUCLEOTIDE SEQUENCE [LARGE SCALE GENOMIC DNA]</scope>
    <source>
        <strain evidence="5">cv. Goldsmith</strain>
    </source>
</reference>
<feature type="region of interest" description="Disordered" evidence="2">
    <location>
        <begin position="362"/>
        <end position="402"/>
    </location>
</feature>
<dbReference type="GO" id="GO:0005634">
    <property type="term" value="C:nucleus"/>
    <property type="evidence" value="ECO:0007669"/>
    <property type="project" value="UniProtKB-SubCell"/>
</dbReference>
<dbReference type="PROSITE" id="PS51742">
    <property type="entry name" value="PPC"/>
    <property type="match status" value="1"/>
</dbReference>
<feature type="compositionally biased region" description="Polar residues" evidence="2">
    <location>
        <begin position="1"/>
        <end position="11"/>
    </location>
</feature>
<accession>A0A2G5E3N8</accession>
<keyword evidence="1" id="KW-0238">DNA-binding</keyword>
<dbReference type="SUPFAM" id="SSF117856">
    <property type="entry name" value="AF0104/ALDC/Ptd012-like"/>
    <property type="match status" value="1"/>
</dbReference>
<dbReference type="CDD" id="cd11378">
    <property type="entry name" value="DUF296"/>
    <property type="match status" value="1"/>
</dbReference>
<feature type="region of interest" description="Disordered" evidence="2">
    <location>
        <begin position="167"/>
        <end position="204"/>
    </location>
</feature>
<dbReference type="PANTHER" id="PTHR31500">
    <property type="entry name" value="AT-HOOK MOTIF NUCLEAR-LOCALIZED PROTEIN 9"/>
    <property type="match status" value="1"/>
</dbReference>
<dbReference type="Proteomes" id="UP000230069">
    <property type="component" value="Unassembled WGS sequence"/>
</dbReference>
<dbReference type="OrthoDB" id="1742671at2759"/>
<feature type="region of interest" description="Disordered" evidence="2">
    <location>
        <begin position="111"/>
        <end position="150"/>
    </location>
</feature>
<dbReference type="Pfam" id="PF03479">
    <property type="entry name" value="PCC"/>
    <property type="match status" value="1"/>
</dbReference>
<evidence type="ECO:0000259" key="3">
    <source>
        <dbReference type="PROSITE" id="PS51742"/>
    </source>
</evidence>
<feature type="compositionally biased region" description="Low complexity" evidence="2">
    <location>
        <begin position="29"/>
        <end position="39"/>
    </location>
</feature>
<comment type="function">
    <text evidence="1">Transcription factor that specifically binds AT-rich DNA sequences related to the nuclear matrix attachment regions (MARs).</text>
</comment>
<dbReference type="GO" id="GO:0003680">
    <property type="term" value="F:minor groove of adenine-thymine-rich DNA binding"/>
    <property type="evidence" value="ECO:0007669"/>
    <property type="project" value="UniProtKB-UniRule"/>
</dbReference>
<evidence type="ECO:0000313" key="4">
    <source>
        <dbReference type="EMBL" id="PIA50392.1"/>
    </source>
</evidence>
<proteinExistence type="predicted"/>
<keyword evidence="1" id="KW-0539">Nucleus</keyword>
<keyword evidence="5" id="KW-1185">Reference proteome</keyword>
<feature type="region of interest" description="Disordered" evidence="2">
    <location>
        <begin position="1"/>
        <end position="65"/>
    </location>
</feature>
<name>A0A2G5E3N8_AQUCA</name>
<dbReference type="AlphaFoldDB" id="A0A2G5E3N8"/>
<feature type="domain" description="PPC" evidence="3">
    <location>
        <begin position="207"/>
        <end position="345"/>
    </location>
</feature>
<dbReference type="Gene3D" id="3.30.1330.80">
    <property type="entry name" value="Hypothetical protein, similar to alpha- acetolactate decarboxylase, domain 2"/>
    <property type="match status" value="1"/>
</dbReference>
<dbReference type="InterPro" id="IPR005175">
    <property type="entry name" value="PPC_dom"/>
</dbReference>
<sequence length="418" mass="44162">MVMENNNTQQETSLPTTSSHDHHHHHHLPSSSSSSIITPTPIPLNSHHTPPLFTPTNQEQQPQLQPVQVQPTSFDSVITSFSLSRPNININNNNNNNNDYSNSIYNPTITTNGGSSSSSSIKPCGSFNMVNTSEPVKRKRGRPRKYSGPDGGVVLALSPLSSAAAAATAAAPHSKNGPNESSYKPRSRVRPTGSGKKQKLDALSSAGRGFTAHVIIVKAGEDVASKIMAFSQQGPDTVCILSANGAVGNVTLRQPATYGGTVSYEGRFEIISLSGSFLLMESGGTRSRTGGMSVSLAGSDGRVLGGGVAGMLIAATPVQVVIASFSAEEHYLKPEQSILPLLAPSPYMMGFGMPLASASPPFPSTYSDSSDETGSPVDWNSRACNDTEQSNPGTFTYSSIGHGAQRHEPYTKFLPHQL</sequence>
<dbReference type="InterPro" id="IPR039605">
    <property type="entry name" value="AHL"/>
</dbReference>
<dbReference type="InParanoid" id="A0A2G5E3N8"/>
<dbReference type="PANTHER" id="PTHR31500:SF51">
    <property type="entry name" value="AT-HOOK MOTIF NUCLEAR-LOCALIZED PROTEIN 8"/>
    <property type="match status" value="1"/>
</dbReference>
<evidence type="ECO:0000256" key="1">
    <source>
        <dbReference type="RuleBase" id="RU367031"/>
    </source>
</evidence>
<dbReference type="STRING" id="218851.A0A2G5E3N8"/>
<keyword evidence="1" id="KW-0805">Transcription regulation</keyword>
<comment type="domain">
    <text evidence="1">The PPC domain mediates interactions between AHL proteins.</text>
</comment>
<gene>
    <name evidence="4" type="ORF">AQUCO_01300852v1</name>
</gene>
<evidence type="ECO:0000313" key="5">
    <source>
        <dbReference type="Proteomes" id="UP000230069"/>
    </source>
</evidence>
<dbReference type="EMBL" id="KZ305030">
    <property type="protein sequence ID" value="PIA50392.1"/>
    <property type="molecule type" value="Genomic_DNA"/>
</dbReference>
<feature type="compositionally biased region" description="Polar residues" evidence="2">
    <location>
        <begin position="382"/>
        <end position="399"/>
    </location>
</feature>
<organism evidence="4 5">
    <name type="scientific">Aquilegia coerulea</name>
    <name type="common">Rocky mountain columbine</name>
    <dbReference type="NCBI Taxonomy" id="218851"/>
    <lineage>
        <taxon>Eukaryota</taxon>
        <taxon>Viridiplantae</taxon>
        <taxon>Streptophyta</taxon>
        <taxon>Embryophyta</taxon>
        <taxon>Tracheophyta</taxon>
        <taxon>Spermatophyta</taxon>
        <taxon>Magnoliopsida</taxon>
        <taxon>Ranunculales</taxon>
        <taxon>Ranunculaceae</taxon>
        <taxon>Thalictroideae</taxon>
        <taxon>Aquilegia</taxon>
    </lineage>
</organism>
<keyword evidence="1" id="KW-0804">Transcription</keyword>
<protein>
    <recommendedName>
        <fullName evidence="1">AT-hook motif nuclear-localized protein</fullName>
    </recommendedName>
</protein>
<comment type="subcellular location">
    <subcellularLocation>
        <location evidence="1">Nucleus</location>
    </subcellularLocation>
</comment>
<evidence type="ECO:0000256" key="2">
    <source>
        <dbReference type="SAM" id="MobiDB-lite"/>
    </source>
</evidence>